<dbReference type="InterPro" id="IPR050450">
    <property type="entry name" value="COX15/CtaA_HemeA_synthase"/>
</dbReference>
<dbReference type="GO" id="GO:0046872">
    <property type="term" value="F:metal ion binding"/>
    <property type="evidence" value="ECO:0007669"/>
    <property type="project" value="UniProtKB-KW"/>
</dbReference>
<feature type="transmembrane region" description="Helical" evidence="12">
    <location>
        <begin position="7"/>
        <end position="27"/>
    </location>
</feature>
<dbReference type="GO" id="GO:0006784">
    <property type="term" value="P:heme A biosynthetic process"/>
    <property type="evidence" value="ECO:0007669"/>
    <property type="project" value="InterPro"/>
</dbReference>
<evidence type="ECO:0000256" key="7">
    <source>
        <dbReference type="ARBA" id="ARBA00023004"/>
    </source>
</evidence>
<dbReference type="GO" id="GO:0016491">
    <property type="term" value="F:oxidoreductase activity"/>
    <property type="evidence" value="ECO:0007669"/>
    <property type="project" value="UniProtKB-KW"/>
</dbReference>
<dbReference type="InterPro" id="IPR003780">
    <property type="entry name" value="COX15/CtaA_fam"/>
</dbReference>
<sequence length="345" mass="39684">MFSKNFIRLNWITLVLIFLVIIAGSVVRTSGSGMGCPDWPKCFGNWVPPTNEAQLPKDYRKVYGEKRVAKVEKFARFLTALGMKETAEKIKKDPRTYEEEPFNARRTWTEYGNRLVGFLAGNGVLIIFLWGFWKYRKDRRLVWLSFFNLVAIGLNGWFGSIVVATNLVPWTITVHMFLALLVVCLQLMLIRRISPVHQKTLNLPVAMKWLIGIILVITAYQMFLGTQVREYIDQLALQGLGRDSWTSRFGWAFFIHRSFSWAVLVLMILLVFLNYKTDKVRSVYWAFLVLVIELTGGVLLAYVDMPGFVQVSHLLCATVLFGILFLQFIRLRPLTKPLSKSSIRG</sequence>
<dbReference type="GO" id="GO:0016020">
    <property type="term" value="C:membrane"/>
    <property type="evidence" value="ECO:0007669"/>
    <property type="project" value="UniProtKB-SubCell"/>
</dbReference>
<evidence type="ECO:0000256" key="9">
    <source>
        <dbReference type="ARBA" id="ARBA00023136"/>
    </source>
</evidence>
<keyword evidence="4" id="KW-0479">Metal-binding</keyword>
<evidence type="ECO:0000256" key="2">
    <source>
        <dbReference type="ARBA" id="ARBA00022475"/>
    </source>
</evidence>
<feature type="transmembrane region" description="Helical" evidence="12">
    <location>
        <begin position="170"/>
        <end position="189"/>
    </location>
</feature>
<dbReference type="RefSeq" id="WP_144333507.1">
    <property type="nucleotide sequence ID" value="NZ_VLPL01000006.1"/>
</dbReference>
<keyword evidence="10" id="KW-1015">Disulfide bond</keyword>
<evidence type="ECO:0000256" key="3">
    <source>
        <dbReference type="ARBA" id="ARBA00022692"/>
    </source>
</evidence>
<comment type="pathway">
    <text evidence="11">Porphyrin-containing compound metabolism.</text>
</comment>
<dbReference type="EMBL" id="VLPL01000006">
    <property type="protein sequence ID" value="TSJ41872.1"/>
    <property type="molecule type" value="Genomic_DNA"/>
</dbReference>
<evidence type="ECO:0000256" key="10">
    <source>
        <dbReference type="ARBA" id="ARBA00023157"/>
    </source>
</evidence>
<keyword evidence="7" id="KW-0408">Iron</keyword>
<gene>
    <name evidence="13" type="ORF">FO442_12330</name>
</gene>
<comment type="caution">
    <text evidence="13">The sequence shown here is derived from an EMBL/GenBank/DDBJ whole genome shotgun (WGS) entry which is preliminary data.</text>
</comment>
<organism evidence="13 14">
    <name type="scientific">Fluviicola chungangensis</name>
    <dbReference type="NCBI Taxonomy" id="2597671"/>
    <lineage>
        <taxon>Bacteria</taxon>
        <taxon>Pseudomonadati</taxon>
        <taxon>Bacteroidota</taxon>
        <taxon>Flavobacteriia</taxon>
        <taxon>Flavobacteriales</taxon>
        <taxon>Crocinitomicaceae</taxon>
        <taxon>Fluviicola</taxon>
    </lineage>
</organism>
<keyword evidence="6" id="KW-0560">Oxidoreductase</keyword>
<evidence type="ECO:0000256" key="11">
    <source>
        <dbReference type="ARBA" id="ARBA00023444"/>
    </source>
</evidence>
<feature type="transmembrane region" description="Helical" evidence="12">
    <location>
        <begin position="284"/>
        <end position="303"/>
    </location>
</feature>
<evidence type="ECO:0000256" key="12">
    <source>
        <dbReference type="SAM" id="Phobius"/>
    </source>
</evidence>
<evidence type="ECO:0000256" key="6">
    <source>
        <dbReference type="ARBA" id="ARBA00023002"/>
    </source>
</evidence>
<evidence type="ECO:0000313" key="13">
    <source>
        <dbReference type="EMBL" id="TSJ41872.1"/>
    </source>
</evidence>
<proteinExistence type="predicted"/>
<dbReference type="PANTHER" id="PTHR35457:SF1">
    <property type="entry name" value="HEME A SYNTHASE"/>
    <property type="match status" value="1"/>
</dbReference>
<keyword evidence="8" id="KW-0350">Heme biosynthesis</keyword>
<accession>A0A556MPW6</accession>
<evidence type="ECO:0000256" key="4">
    <source>
        <dbReference type="ARBA" id="ARBA00022723"/>
    </source>
</evidence>
<dbReference type="PANTHER" id="PTHR35457">
    <property type="entry name" value="HEME A SYNTHASE"/>
    <property type="match status" value="1"/>
</dbReference>
<dbReference type="AlphaFoldDB" id="A0A556MPW6"/>
<reference evidence="13 14" key="1">
    <citation type="submission" date="2019-07" db="EMBL/GenBank/DDBJ databases">
        <authorList>
            <person name="Huq M.A."/>
        </authorList>
    </citation>
    <scope>NUCLEOTIDE SEQUENCE [LARGE SCALE GENOMIC DNA]</scope>
    <source>
        <strain evidence="13 14">MAH-3</strain>
    </source>
</reference>
<evidence type="ECO:0000256" key="1">
    <source>
        <dbReference type="ARBA" id="ARBA00004141"/>
    </source>
</evidence>
<feature type="transmembrane region" description="Helical" evidence="12">
    <location>
        <begin position="201"/>
        <end position="223"/>
    </location>
</feature>
<dbReference type="OrthoDB" id="1447144at2"/>
<feature type="transmembrane region" description="Helical" evidence="12">
    <location>
        <begin position="115"/>
        <end position="133"/>
    </location>
</feature>
<keyword evidence="14" id="KW-1185">Reference proteome</keyword>
<feature type="transmembrane region" description="Helical" evidence="12">
    <location>
        <begin position="309"/>
        <end position="329"/>
    </location>
</feature>
<keyword evidence="3 12" id="KW-0812">Transmembrane</keyword>
<dbReference type="Proteomes" id="UP000316008">
    <property type="component" value="Unassembled WGS sequence"/>
</dbReference>
<name>A0A556MPW6_9FLAO</name>
<protein>
    <submittedName>
        <fullName evidence="13">Heme A synthase</fullName>
    </submittedName>
</protein>
<keyword evidence="9 12" id="KW-0472">Membrane</keyword>
<feature type="transmembrane region" description="Helical" evidence="12">
    <location>
        <begin position="249"/>
        <end position="272"/>
    </location>
</feature>
<comment type="subcellular location">
    <subcellularLocation>
        <location evidence="1">Membrane</location>
        <topology evidence="1">Multi-pass membrane protein</topology>
    </subcellularLocation>
</comment>
<evidence type="ECO:0000313" key="14">
    <source>
        <dbReference type="Proteomes" id="UP000316008"/>
    </source>
</evidence>
<keyword evidence="2" id="KW-1003">Cell membrane</keyword>
<evidence type="ECO:0000256" key="5">
    <source>
        <dbReference type="ARBA" id="ARBA00022989"/>
    </source>
</evidence>
<keyword evidence="5 12" id="KW-1133">Transmembrane helix</keyword>
<evidence type="ECO:0000256" key="8">
    <source>
        <dbReference type="ARBA" id="ARBA00023133"/>
    </source>
</evidence>
<feature type="transmembrane region" description="Helical" evidence="12">
    <location>
        <begin position="140"/>
        <end position="164"/>
    </location>
</feature>
<dbReference type="Pfam" id="PF02628">
    <property type="entry name" value="COX15-CtaA"/>
    <property type="match status" value="1"/>
</dbReference>